<dbReference type="eggNOG" id="ENOG50331T0">
    <property type="taxonomic scope" value="Bacteria"/>
</dbReference>
<dbReference type="STRING" id="585529.HMPREF0291_11038"/>
<dbReference type="HOGENOM" id="CLU_147392_0_0_11"/>
<evidence type="ECO:0000313" key="2">
    <source>
        <dbReference type="EMBL" id="EFK54658.1"/>
    </source>
</evidence>
<dbReference type="InterPro" id="IPR027843">
    <property type="entry name" value="DUF4440"/>
</dbReference>
<dbReference type="InterPro" id="IPR032710">
    <property type="entry name" value="NTF2-like_dom_sf"/>
</dbReference>
<sequence length="121" mass="13440">MVMDLNTLLGLERQGWDSLCEQRGGTFYGELMTDDAVMVLVNGMIMDQPTIAASMNDAPPWDSYQITDPQLIPLNDGAATLLYNASARRGSDNFEALMTSTYVLVDGQIRMKLYQQTTVTH</sequence>
<dbReference type="EMBL" id="ACLJ02000002">
    <property type="protein sequence ID" value="EFK54658.1"/>
    <property type="molecule type" value="Genomic_DNA"/>
</dbReference>
<proteinExistence type="predicted"/>
<evidence type="ECO:0000313" key="3">
    <source>
        <dbReference type="Proteomes" id="UP000004208"/>
    </source>
</evidence>
<dbReference type="SUPFAM" id="SSF54427">
    <property type="entry name" value="NTF2-like"/>
    <property type="match status" value="1"/>
</dbReference>
<comment type="caution">
    <text evidence="2">The sequence shown here is derived from an EMBL/GenBank/DDBJ whole genome shotgun (WGS) entry which is preliminary data.</text>
</comment>
<dbReference type="Pfam" id="PF14534">
    <property type="entry name" value="DUF4440"/>
    <property type="match status" value="1"/>
</dbReference>
<accession>D7WC29</accession>
<evidence type="ECO:0000259" key="1">
    <source>
        <dbReference type="Pfam" id="PF14534"/>
    </source>
</evidence>
<name>D7WC29_9CORY</name>
<protein>
    <recommendedName>
        <fullName evidence="1">DUF4440 domain-containing protein</fullName>
    </recommendedName>
</protein>
<organism evidence="2 3">
    <name type="scientific">Corynebacterium genitalium ATCC 33030</name>
    <dbReference type="NCBI Taxonomy" id="585529"/>
    <lineage>
        <taxon>Bacteria</taxon>
        <taxon>Bacillati</taxon>
        <taxon>Actinomycetota</taxon>
        <taxon>Actinomycetes</taxon>
        <taxon>Mycobacteriales</taxon>
        <taxon>Corynebacteriaceae</taxon>
        <taxon>Corynebacterium</taxon>
    </lineage>
</organism>
<dbReference type="AlphaFoldDB" id="D7WC29"/>
<dbReference type="Gene3D" id="3.10.450.50">
    <property type="match status" value="1"/>
</dbReference>
<feature type="domain" description="DUF4440" evidence="1">
    <location>
        <begin position="9"/>
        <end position="111"/>
    </location>
</feature>
<dbReference type="Proteomes" id="UP000004208">
    <property type="component" value="Unassembled WGS sequence"/>
</dbReference>
<reference evidence="2" key="1">
    <citation type="submission" date="2010-06" db="EMBL/GenBank/DDBJ databases">
        <authorList>
            <person name="Muzny D."/>
            <person name="Qin X."/>
            <person name="Buhay C."/>
            <person name="Dugan-Rocha S."/>
            <person name="Ding Y."/>
            <person name="Chen G."/>
            <person name="Hawes A."/>
            <person name="Holder M."/>
            <person name="Jhangiani S."/>
            <person name="Johnson A."/>
            <person name="Khan Z."/>
            <person name="Li Z."/>
            <person name="Liu W."/>
            <person name="Liu X."/>
            <person name="Perez L."/>
            <person name="Shen H."/>
            <person name="Wang Q."/>
            <person name="Watt J."/>
            <person name="Xi L."/>
            <person name="Xin Y."/>
            <person name="Zhou J."/>
            <person name="Deng J."/>
            <person name="Jiang H."/>
            <person name="Liu Y."/>
            <person name="Qu J."/>
            <person name="Song X.-Z."/>
            <person name="Zhang L."/>
            <person name="Villasana D."/>
            <person name="Johnson A."/>
            <person name="Liu J."/>
            <person name="Liyanage D."/>
            <person name="Lorensuhewa L."/>
            <person name="Robinson T."/>
            <person name="Song A."/>
            <person name="Song B.-B."/>
            <person name="Dinh H."/>
            <person name="Thornton R."/>
            <person name="Coyle M."/>
            <person name="Francisco L."/>
            <person name="Jackson L."/>
            <person name="Javaid M."/>
            <person name="Korchina V."/>
            <person name="Kovar C."/>
            <person name="Mata R."/>
            <person name="Mathew T."/>
            <person name="Ngo R."/>
            <person name="Nguyen L."/>
            <person name="Nguyen N."/>
            <person name="Okwuonu G."/>
            <person name="Ongeri F."/>
            <person name="Pham C."/>
            <person name="Simmons D."/>
            <person name="Wilczek-Boney K."/>
            <person name="Hale W."/>
            <person name="Jakkamsetti A."/>
            <person name="Pham P."/>
            <person name="Ruth R."/>
            <person name="San Lucas F."/>
            <person name="Warren J."/>
            <person name="Zhang J."/>
            <person name="Zhao Z."/>
            <person name="Zhou C."/>
            <person name="Zhu D."/>
            <person name="Lee S."/>
            <person name="Bess C."/>
            <person name="Blankenburg K."/>
            <person name="Forbes L."/>
            <person name="Fu Q."/>
            <person name="Gubbala S."/>
            <person name="Hirani K."/>
            <person name="Jayaseelan J.C."/>
            <person name="Lara F."/>
            <person name="Munidasa M."/>
            <person name="Palculict T."/>
            <person name="Patil S."/>
            <person name="Pu L.-L."/>
            <person name="Saada N."/>
            <person name="Tang L."/>
            <person name="Weissenberger G."/>
            <person name="Zhu Y."/>
            <person name="Hemphill L."/>
            <person name="Shang Y."/>
            <person name="Youmans B."/>
            <person name="Ayvaz T."/>
            <person name="Ross M."/>
            <person name="Santibanez J."/>
            <person name="Aqrawi P."/>
            <person name="Gross S."/>
            <person name="Joshi V."/>
            <person name="Fowler G."/>
            <person name="Nazareth L."/>
            <person name="Reid J."/>
            <person name="Worley K."/>
            <person name="Petrosino J."/>
            <person name="Highlander S."/>
            <person name="Gibbs R."/>
        </authorList>
    </citation>
    <scope>NUCLEOTIDE SEQUENCE [LARGE SCALE GENOMIC DNA]</scope>
    <source>
        <strain evidence="2">ATCC 33030</strain>
    </source>
</reference>
<gene>
    <name evidence="2" type="ORF">HMPREF0291_11038</name>
</gene>
<keyword evidence="3" id="KW-1185">Reference proteome</keyword>